<feature type="transmembrane region" description="Helical" evidence="1">
    <location>
        <begin position="12"/>
        <end position="33"/>
    </location>
</feature>
<feature type="transmembrane region" description="Helical" evidence="1">
    <location>
        <begin position="239"/>
        <end position="258"/>
    </location>
</feature>
<keyword evidence="1" id="KW-0472">Membrane</keyword>
<name>A0A1G9YHX0_9BACT</name>
<dbReference type="AlphaFoldDB" id="A0A1G9YHX0"/>
<evidence type="ECO:0000259" key="2">
    <source>
        <dbReference type="Pfam" id="PF04235"/>
    </source>
</evidence>
<keyword evidence="1" id="KW-0812">Transmembrane</keyword>
<gene>
    <name evidence="3" type="ORF">SAMN04488090_4946</name>
</gene>
<feature type="transmembrane region" description="Helical" evidence="1">
    <location>
        <begin position="278"/>
        <end position="296"/>
    </location>
</feature>
<feature type="transmembrane region" description="Helical" evidence="1">
    <location>
        <begin position="142"/>
        <end position="163"/>
    </location>
</feature>
<evidence type="ECO:0000313" key="4">
    <source>
        <dbReference type="Proteomes" id="UP000198901"/>
    </source>
</evidence>
<sequence length="433" mass="50266">MSTQPVTQAERIVLLDTLRGVALLGILLMNIPVFAMPEYYEWQFDRNPSDPSYWVSAIIEIVFSGKMRALFSIIFGAGILLFTASKESDGMNPTGLFYRRMIWLTLFGLADAHLLLWGGDILYFYGLIGMIAYWFRKLPARYLVWATPLVAIAGIATDAWYAYGHQQKRLAYNEAVAIERRHQPLTPAQQAAKKEWMDLEKLFLPSNEEAAAHTATMRSTYSAIAAYLRPLTWETQSTYLLITIWDPLGLMLLGMALFKWGFLTGSLSSRTYRKTALYGYLVGLPLAAIDHFYYFGRFHSQAEIIHRLETSWFEWVDTFYEIQRISLTVAHISLIILLIRSGIAAKLWRRLAAVGQLAFTNYVMQSVICTLLFFGYGFGWYARLEYYQLYYVVVAIWIFQLIISPLWLQSFRFGPLEWVWRCLTYWKRFPIRR</sequence>
<feature type="transmembrane region" description="Helical" evidence="1">
    <location>
        <begin position="389"/>
        <end position="408"/>
    </location>
</feature>
<dbReference type="PANTHER" id="PTHR30590:SF2">
    <property type="entry name" value="INNER MEMBRANE PROTEIN"/>
    <property type="match status" value="1"/>
</dbReference>
<dbReference type="Proteomes" id="UP000198901">
    <property type="component" value="Unassembled WGS sequence"/>
</dbReference>
<feature type="transmembrane region" description="Helical" evidence="1">
    <location>
        <begin position="363"/>
        <end position="382"/>
    </location>
</feature>
<reference evidence="3 4" key="1">
    <citation type="submission" date="2016-10" db="EMBL/GenBank/DDBJ databases">
        <authorList>
            <person name="de Groot N.N."/>
        </authorList>
    </citation>
    <scope>NUCLEOTIDE SEQUENCE [LARGE SCALE GENOMIC DNA]</scope>
    <source>
        <strain evidence="3 4">DSM 21668</strain>
    </source>
</reference>
<evidence type="ECO:0000313" key="3">
    <source>
        <dbReference type="EMBL" id="SDN08687.1"/>
    </source>
</evidence>
<keyword evidence="4" id="KW-1185">Reference proteome</keyword>
<keyword evidence="1" id="KW-1133">Transmembrane helix</keyword>
<feature type="transmembrane region" description="Helical" evidence="1">
    <location>
        <begin position="103"/>
        <end position="136"/>
    </location>
</feature>
<dbReference type="Pfam" id="PF04235">
    <property type="entry name" value="DUF418"/>
    <property type="match status" value="1"/>
</dbReference>
<feature type="transmembrane region" description="Helical" evidence="1">
    <location>
        <begin position="325"/>
        <end position="343"/>
    </location>
</feature>
<organism evidence="3 4">
    <name type="scientific">Siphonobacter aquaeclarae</name>
    <dbReference type="NCBI Taxonomy" id="563176"/>
    <lineage>
        <taxon>Bacteria</taxon>
        <taxon>Pseudomonadati</taxon>
        <taxon>Bacteroidota</taxon>
        <taxon>Cytophagia</taxon>
        <taxon>Cytophagales</taxon>
        <taxon>Cytophagaceae</taxon>
        <taxon>Siphonobacter</taxon>
    </lineage>
</organism>
<evidence type="ECO:0000256" key="1">
    <source>
        <dbReference type="SAM" id="Phobius"/>
    </source>
</evidence>
<feature type="domain" description="DUF418" evidence="2">
    <location>
        <begin position="257"/>
        <end position="427"/>
    </location>
</feature>
<protein>
    <recommendedName>
        <fullName evidence="2">DUF418 domain-containing protein</fullName>
    </recommendedName>
</protein>
<dbReference type="OrthoDB" id="9807744at2"/>
<proteinExistence type="predicted"/>
<feature type="transmembrane region" description="Helical" evidence="1">
    <location>
        <begin position="53"/>
        <end position="82"/>
    </location>
</feature>
<dbReference type="InterPro" id="IPR007349">
    <property type="entry name" value="DUF418"/>
</dbReference>
<dbReference type="PANTHER" id="PTHR30590">
    <property type="entry name" value="INNER MEMBRANE PROTEIN"/>
    <property type="match status" value="1"/>
</dbReference>
<dbReference type="InterPro" id="IPR052529">
    <property type="entry name" value="Bact_Transport_Assoc"/>
</dbReference>
<accession>A0A1G9YHX0</accession>
<dbReference type="RefSeq" id="WP_093209124.1">
    <property type="nucleotide sequence ID" value="NZ_FNGS01000013.1"/>
</dbReference>
<dbReference type="EMBL" id="FNGS01000013">
    <property type="protein sequence ID" value="SDN08687.1"/>
    <property type="molecule type" value="Genomic_DNA"/>
</dbReference>